<evidence type="ECO:0008006" key="3">
    <source>
        <dbReference type="Google" id="ProtNLM"/>
    </source>
</evidence>
<protein>
    <recommendedName>
        <fullName evidence="3">DUF1761 domain-containing protein</fullName>
    </recommendedName>
</protein>
<dbReference type="Pfam" id="PF08570">
    <property type="entry name" value="DUF1761"/>
    <property type="match status" value="1"/>
</dbReference>
<keyword evidence="1" id="KW-0472">Membrane</keyword>
<keyword evidence="1" id="KW-0812">Transmembrane</keyword>
<dbReference type="InterPro" id="IPR013879">
    <property type="entry name" value="DUF1761"/>
</dbReference>
<proteinExistence type="predicted"/>
<sequence>MLHHFADHVNWVSFFLSALVYFLIGAIWYSFLFSKAWIRLNNIDVNTPDAKKGAGAIMGISFIFMAISCLGLTIFRQMIPMNNYTDAFHLGVLLSVGFSTPAISIGYLYTKKPFALYLIDCGYHIVGLTSASIVMHYLG</sequence>
<evidence type="ECO:0000256" key="1">
    <source>
        <dbReference type="SAM" id="Phobius"/>
    </source>
</evidence>
<feature type="transmembrane region" description="Helical" evidence="1">
    <location>
        <begin position="115"/>
        <end position="138"/>
    </location>
</feature>
<dbReference type="RefSeq" id="WP_353549807.1">
    <property type="nucleotide sequence ID" value="NZ_AP029612.1"/>
</dbReference>
<feature type="transmembrane region" description="Helical" evidence="1">
    <location>
        <begin position="53"/>
        <end position="75"/>
    </location>
</feature>
<dbReference type="AlphaFoldDB" id="A0AAT9GG43"/>
<feature type="transmembrane region" description="Helical" evidence="1">
    <location>
        <begin position="87"/>
        <end position="109"/>
    </location>
</feature>
<keyword evidence="1" id="KW-1133">Transmembrane helix</keyword>
<dbReference type="EMBL" id="AP029612">
    <property type="protein sequence ID" value="BFG69486.1"/>
    <property type="molecule type" value="Genomic_DNA"/>
</dbReference>
<accession>A0AAT9GG43</accession>
<name>A0AAT9GG43_9BACT</name>
<organism evidence="2">
    <name type="scientific">Sediminibacterium sp. KACHI17</name>
    <dbReference type="NCBI Taxonomy" id="1751071"/>
    <lineage>
        <taxon>Bacteria</taxon>
        <taxon>Pseudomonadati</taxon>
        <taxon>Bacteroidota</taxon>
        <taxon>Chitinophagia</taxon>
        <taxon>Chitinophagales</taxon>
        <taxon>Chitinophagaceae</taxon>
        <taxon>Sediminibacterium</taxon>
    </lineage>
</organism>
<evidence type="ECO:0000313" key="2">
    <source>
        <dbReference type="EMBL" id="BFG69486.1"/>
    </source>
</evidence>
<gene>
    <name evidence="2" type="ORF">KACHI17_03670</name>
</gene>
<feature type="transmembrane region" description="Helical" evidence="1">
    <location>
        <begin position="12"/>
        <end position="33"/>
    </location>
</feature>
<reference evidence="2" key="1">
    <citation type="submission" date="2024-02" db="EMBL/GenBank/DDBJ databases">
        <title>Sediminibacterium planktonica sp. nov. and Sediminibacterium longus sp. nov., isolated from surface lake and river water.</title>
        <authorList>
            <person name="Watanabe K."/>
            <person name="Takemine S."/>
            <person name="Ishii Y."/>
            <person name="Ogata Y."/>
            <person name="Shindo C."/>
            <person name="Suda W."/>
        </authorList>
    </citation>
    <scope>NUCLEOTIDE SEQUENCE</scope>
    <source>
        <strain evidence="2">KACHI17</strain>
    </source>
</reference>